<dbReference type="InterPro" id="IPR008266">
    <property type="entry name" value="Tyr_kinase_AS"/>
</dbReference>
<dbReference type="InterPro" id="IPR050198">
    <property type="entry name" value="Non-receptor_tyrosine_kinases"/>
</dbReference>
<accession>A0A166NB77</accession>
<dbReference type="PROSITE" id="PS50212">
    <property type="entry name" value="RASGEF_NTER"/>
    <property type="match status" value="1"/>
</dbReference>
<dbReference type="Pfam" id="PF00618">
    <property type="entry name" value="RasGEF_N"/>
    <property type="match status" value="1"/>
</dbReference>
<dbReference type="InterPro" id="IPR023578">
    <property type="entry name" value="Ras_GEF_dom_sf"/>
</dbReference>
<dbReference type="InterPro" id="IPR036537">
    <property type="entry name" value="Adaptor_Cbl_N_dom_sf"/>
</dbReference>
<name>A0A166NB77_9AGAM</name>
<dbReference type="PROSITE" id="PS50011">
    <property type="entry name" value="PROTEIN_KINASE_DOM"/>
    <property type="match status" value="1"/>
</dbReference>
<dbReference type="EMBL" id="KV417524">
    <property type="protein sequence ID" value="KZP24831.1"/>
    <property type="molecule type" value="Genomic_DNA"/>
</dbReference>
<dbReference type="InterPro" id="IPR036964">
    <property type="entry name" value="RASGEF_cat_dom_sf"/>
</dbReference>
<dbReference type="Gene3D" id="1.20.870.10">
    <property type="entry name" value="Son of sevenless (SoS) protein Chain: S domain 1"/>
    <property type="match status" value="1"/>
</dbReference>
<dbReference type="SMART" id="SM00147">
    <property type="entry name" value="RasGEF"/>
    <property type="match status" value="1"/>
</dbReference>
<feature type="compositionally biased region" description="Low complexity" evidence="5">
    <location>
        <begin position="518"/>
        <end position="528"/>
    </location>
</feature>
<evidence type="ECO:0000259" key="7">
    <source>
        <dbReference type="PROSITE" id="PS50011"/>
    </source>
</evidence>
<evidence type="ECO:0000256" key="4">
    <source>
        <dbReference type="SAM" id="Coils"/>
    </source>
</evidence>
<dbReference type="Gene3D" id="1.10.510.10">
    <property type="entry name" value="Transferase(Phosphotransferase) domain 1"/>
    <property type="match status" value="1"/>
</dbReference>
<evidence type="ECO:0000256" key="2">
    <source>
        <dbReference type="ARBA" id="ARBA00022840"/>
    </source>
</evidence>
<reference evidence="9 10" key="1">
    <citation type="journal article" date="2016" name="Mol. Biol. Evol.">
        <title>Comparative Genomics of Early-Diverging Mushroom-Forming Fungi Provides Insights into the Origins of Lignocellulose Decay Capabilities.</title>
        <authorList>
            <person name="Nagy L.G."/>
            <person name="Riley R."/>
            <person name="Tritt A."/>
            <person name="Adam C."/>
            <person name="Daum C."/>
            <person name="Floudas D."/>
            <person name="Sun H."/>
            <person name="Yadav J.S."/>
            <person name="Pangilinan J."/>
            <person name="Larsson K.H."/>
            <person name="Matsuura K."/>
            <person name="Barry K."/>
            <person name="Labutti K."/>
            <person name="Kuo R."/>
            <person name="Ohm R.A."/>
            <person name="Bhattacharya S.S."/>
            <person name="Shirouzu T."/>
            <person name="Yoshinaga Y."/>
            <person name="Martin F.M."/>
            <person name="Grigoriev I.V."/>
            <person name="Hibbett D.S."/>
        </authorList>
    </citation>
    <scope>NUCLEOTIDE SEQUENCE [LARGE SCALE GENOMIC DNA]</scope>
    <source>
        <strain evidence="9 10">CBS 109695</strain>
    </source>
</reference>
<keyword evidence="1" id="KW-0547">Nucleotide-binding</keyword>
<gene>
    <name evidence="9" type="ORF">FIBSPDRAFT_950866</name>
</gene>
<dbReference type="Proteomes" id="UP000076532">
    <property type="component" value="Unassembled WGS sequence"/>
</dbReference>
<feature type="coiled-coil region" evidence="4">
    <location>
        <begin position="122"/>
        <end position="150"/>
    </location>
</feature>
<keyword evidence="10" id="KW-1185">Reference proteome</keyword>
<dbReference type="GO" id="GO:0005085">
    <property type="term" value="F:guanyl-nucleotide exchange factor activity"/>
    <property type="evidence" value="ECO:0007669"/>
    <property type="project" value="UniProtKB-KW"/>
</dbReference>
<evidence type="ECO:0000256" key="5">
    <source>
        <dbReference type="SAM" id="MobiDB-lite"/>
    </source>
</evidence>
<evidence type="ECO:0000256" key="1">
    <source>
        <dbReference type="ARBA" id="ARBA00022741"/>
    </source>
</evidence>
<evidence type="ECO:0000259" key="6">
    <source>
        <dbReference type="PROSITE" id="PS50009"/>
    </source>
</evidence>
<dbReference type="PANTHER" id="PTHR24418">
    <property type="entry name" value="TYROSINE-PROTEIN KINASE"/>
    <property type="match status" value="1"/>
</dbReference>
<feature type="domain" description="Protein kinase" evidence="7">
    <location>
        <begin position="222"/>
        <end position="477"/>
    </location>
</feature>
<dbReference type="InterPro" id="IPR059179">
    <property type="entry name" value="MLKL-like_MCAfunc"/>
</dbReference>
<dbReference type="CDD" id="cd06224">
    <property type="entry name" value="REM"/>
    <property type="match status" value="1"/>
</dbReference>
<dbReference type="STRING" id="436010.A0A166NB77"/>
<dbReference type="SMART" id="SM00229">
    <property type="entry name" value="RasGEFN"/>
    <property type="match status" value="1"/>
</dbReference>
<dbReference type="PROSITE" id="PS50009">
    <property type="entry name" value="RASGEF_CAT"/>
    <property type="match status" value="1"/>
</dbReference>
<dbReference type="GO" id="GO:0007166">
    <property type="term" value="P:cell surface receptor signaling pathway"/>
    <property type="evidence" value="ECO:0007669"/>
    <property type="project" value="InterPro"/>
</dbReference>
<evidence type="ECO:0000313" key="9">
    <source>
        <dbReference type="EMBL" id="KZP24831.1"/>
    </source>
</evidence>
<dbReference type="PROSITE" id="PS00109">
    <property type="entry name" value="PROTEIN_KINASE_TYR"/>
    <property type="match status" value="1"/>
</dbReference>
<dbReference type="CDD" id="cd21037">
    <property type="entry name" value="MLKL_NTD"/>
    <property type="match status" value="1"/>
</dbReference>
<keyword evidence="2" id="KW-0067">ATP-binding</keyword>
<dbReference type="GO" id="GO:0005524">
    <property type="term" value="F:ATP binding"/>
    <property type="evidence" value="ECO:0007669"/>
    <property type="project" value="UniProtKB-KW"/>
</dbReference>
<dbReference type="SUPFAM" id="SSF48366">
    <property type="entry name" value="Ras GEF"/>
    <property type="match status" value="1"/>
</dbReference>
<dbReference type="InterPro" id="IPR001895">
    <property type="entry name" value="RASGEF_cat_dom"/>
</dbReference>
<feature type="domain" description="N-terminal Ras-GEF" evidence="8">
    <location>
        <begin position="619"/>
        <end position="743"/>
    </location>
</feature>
<keyword evidence="4" id="KW-0175">Coiled coil</keyword>
<evidence type="ECO:0000313" key="10">
    <source>
        <dbReference type="Proteomes" id="UP000076532"/>
    </source>
</evidence>
<evidence type="ECO:0000259" key="8">
    <source>
        <dbReference type="PROSITE" id="PS50212"/>
    </source>
</evidence>
<feature type="compositionally biased region" description="Polar residues" evidence="5">
    <location>
        <begin position="556"/>
        <end position="566"/>
    </location>
</feature>
<dbReference type="GO" id="GO:0007264">
    <property type="term" value="P:small GTPase-mediated signal transduction"/>
    <property type="evidence" value="ECO:0007669"/>
    <property type="project" value="InterPro"/>
</dbReference>
<dbReference type="SUPFAM" id="SSF56112">
    <property type="entry name" value="Protein kinase-like (PK-like)"/>
    <property type="match status" value="1"/>
</dbReference>
<dbReference type="Pfam" id="PF00617">
    <property type="entry name" value="RasGEF"/>
    <property type="match status" value="1"/>
</dbReference>
<keyword evidence="3" id="KW-0344">Guanine-nucleotide releasing factor</keyword>
<dbReference type="OrthoDB" id="4062651at2759"/>
<sequence>MSLSDVIRLAGQGVPGLDAVVKTVGVIYNSALEVKVYREQCEHLASRCITLLLAVHESSADMVGTRAMLYADEIEGTIAPIRRKVEEWASYTLVKSFWSIGAIKEGIAHFYRDLDACFAKYNVQMSMELNRTQREQLQLQERDREEMRRLLQIIASSVDELKAVRQMPPPAALEMMQSIEEELDDPRLETSQANNLQNNLAVIRERAVPLPRMADLTGDVERIGEYPKTIGTYNDIYIGMWAGQTKVALRLPRALPDDERSQSKFEKEVDIWRRLSHPNVVRLYGVAYFGTRAYMVSHWMDHGNAISYVKSHPDADRLRILSEVAAGLEYLQLSKIVHGDLRGANVLITARHKACLSDFGFSKILEEVHLPNGFLPSEILNPTLVSQSTAVVFASMRTDIWSFGMLCLELLTSLPPFSEFPNDMTVAITIAHGHLPRRPTTCSAITDDVWALMGKCWNRQPNFRPSITALKDEIKQLRGDMSVPPKPVRFPLTSSPLSIPMELPPDPPRKPSVRIKTSRSSMSSTSSKPAKTERRPSSSSSLLGRLNPFGHPRSPSVMTPSPSSAKLSPVFGGGTPEISISLPNDYGLRFSMSSSSRTCTSDTAILIEQYDDPNMSRSADGTVEAGTLDALLGHLVAPHSDVQRSAEYRDVFFSTYVAFTSADEVLSLMLSRFHAADASPGQQRTLIRIYIITVMRYWLTCEHTRIDSAIKDKILAFAMSVVSHPSTSSRMRELAKELMMESGAPISPTSPVPSAFSSGVPLSPPANGKEIAFALMLLEGDNFSRIFASDCIYNLRGQEQELIRAASDLNNRVVYWVKKAILRNSDLRVRSGLVESMITAAEISYQYRNFASLWAIVTALSSLTLTRLTLTFERLDMKSRRSLEKLGGYLDPTHNFSAYRAALISSEKPCIPILAVHMHDLHATVARSPDEVDINGTTMINFAKWRRFHTTAHEFLHHKPPDMSKHRNSEFFVYLQDQLGRVTVGAETDQGFERQSKRHAKVEEKMREQRLPELYMLGIE</sequence>
<protein>
    <submittedName>
        <fullName evidence="9">Ras GEF</fullName>
    </submittedName>
</protein>
<feature type="domain" description="Ras-GEF" evidence="6">
    <location>
        <begin position="767"/>
        <end position="1005"/>
    </location>
</feature>
<dbReference type="Pfam" id="PF07714">
    <property type="entry name" value="PK_Tyr_Ser-Thr"/>
    <property type="match status" value="1"/>
</dbReference>
<dbReference type="PRINTS" id="PR00109">
    <property type="entry name" value="TYRKINASE"/>
</dbReference>
<dbReference type="GO" id="GO:0004672">
    <property type="term" value="F:protein kinase activity"/>
    <property type="evidence" value="ECO:0007669"/>
    <property type="project" value="InterPro"/>
</dbReference>
<dbReference type="InterPro" id="IPR000719">
    <property type="entry name" value="Prot_kinase_dom"/>
</dbReference>
<dbReference type="Gene3D" id="1.20.930.20">
    <property type="entry name" value="Adaptor protein Cbl, N-terminal domain"/>
    <property type="match status" value="1"/>
</dbReference>
<dbReference type="InterPro" id="IPR000651">
    <property type="entry name" value="Ras-like_Gua-exchang_fac_N"/>
</dbReference>
<dbReference type="Gene3D" id="1.10.840.10">
    <property type="entry name" value="Ras guanine-nucleotide exchange factors catalytic domain"/>
    <property type="match status" value="1"/>
</dbReference>
<dbReference type="InterPro" id="IPR001245">
    <property type="entry name" value="Ser-Thr/Tyr_kinase_cat_dom"/>
</dbReference>
<dbReference type="InterPro" id="IPR011009">
    <property type="entry name" value="Kinase-like_dom_sf"/>
</dbReference>
<feature type="region of interest" description="Disordered" evidence="5">
    <location>
        <begin position="478"/>
        <end position="570"/>
    </location>
</feature>
<proteinExistence type="predicted"/>
<organism evidence="9 10">
    <name type="scientific">Athelia psychrophila</name>
    <dbReference type="NCBI Taxonomy" id="1759441"/>
    <lineage>
        <taxon>Eukaryota</taxon>
        <taxon>Fungi</taxon>
        <taxon>Dikarya</taxon>
        <taxon>Basidiomycota</taxon>
        <taxon>Agaricomycotina</taxon>
        <taxon>Agaricomycetes</taxon>
        <taxon>Agaricomycetidae</taxon>
        <taxon>Atheliales</taxon>
        <taxon>Atheliaceae</taxon>
        <taxon>Athelia</taxon>
    </lineage>
</organism>
<evidence type="ECO:0000256" key="3">
    <source>
        <dbReference type="PROSITE-ProRule" id="PRU00168"/>
    </source>
</evidence>
<dbReference type="AlphaFoldDB" id="A0A166NB77"/>